<comment type="caution">
    <text evidence="3">The sequence shown here is derived from an EMBL/GenBank/DDBJ whole genome shotgun (WGS) entry which is preliminary data.</text>
</comment>
<evidence type="ECO:0000313" key="3">
    <source>
        <dbReference type="EMBL" id="KDR32024.1"/>
    </source>
</evidence>
<name>A0A656QRF1_9BURK</name>
<protein>
    <submittedName>
        <fullName evidence="3">Short-chain dehydrogenase</fullName>
    </submittedName>
</protein>
<keyword evidence="2" id="KW-0560">Oxidoreductase</keyword>
<proteinExistence type="inferred from homology"/>
<dbReference type="CDD" id="cd05233">
    <property type="entry name" value="SDR_c"/>
    <property type="match status" value="1"/>
</dbReference>
<reference evidence="3 4" key="1">
    <citation type="submission" date="2014-03" db="EMBL/GenBank/DDBJ databases">
        <title>Draft Genome Sequences of Four Burkholderia Strains.</title>
        <authorList>
            <person name="Liu X.Y."/>
            <person name="Li C.X."/>
            <person name="Xu J.H."/>
        </authorList>
    </citation>
    <scope>NUCLEOTIDE SEQUENCE [LARGE SCALE GENOMIC DNA]</scope>
    <source>
        <strain evidence="3 4">OP-1</strain>
    </source>
</reference>
<dbReference type="Pfam" id="PF13561">
    <property type="entry name" value="adh_short_C2"/>
    <property type="match status" value="1"/>
</dbReference>
<dbReference type="Gene3D" id="3.40.50.720">
    <property type="entry name" value="NAD(P)-binding Rossmann-like Domain"/>
    <property type="match status" value="2"/>
</dbReference>
<organism evidence="3 4">
    <name type="scientific">Caballeronia zhejiangensis</name>
    <dbReference type="NCBI Taxonomy" id="871203"/>
    <lineage>
        <taxon>Bacteria</taxon>
        <taxon>Pseudomonadati</taxon>
        <taxon>Pseudomonadota</taxon>
        <taxon>Betaproteobacteria</taxon>
        <taxon>Burkholderiales</taxon>
        <taxon>Burkholderiaceae</taxon>
        <taxon>Caballeronia</taxon>
    </lineage>
</organism>
<dbReference type="PANTHER" id="PTHR43639">
    <property type="entry name" value="OXIDOREDUCTASE, SHORT-CHAIN DEHYDROGENASE/REDUCTASE FAMILY (AFU_ORTHOLOGUE AFUA_5G02870)"/>
    <property type="match status" value="1"/>
</dbReference>
<dbReference type="GO" id="GO:0016491">
    <property type="term" value="F:oxidoreductase activity"/>
    <property type="evidence" value="ECO:0007669"/>
    <property type="project" value="UniProtKB-KW"/>
</dbReference>
<dbReference type="SUPFAM" id="SSF51735">
    <property type="entry name" value="NAD(P)-binding Rossmann-fold domains"/>
    <property type="match status" value="2"/>
</dbReference>
<dbReference type="EMBL" id="JFHD01000004">
    <property type="protein sequence ID" value="KDR32024.1"/>
    <property type="molecule type" value="Genomic_DNA"/>
</dbReference>
<accession>A0A656QRF1</accession>
<dbReference type="PANTHER" id="PTHR43639:SF1">
    <property type="entry name" value="SHORT-CHAIN DEHYDROGENASE_REDUCTASE FAMILY PROTEIN"/>
    <property type="match status" value="1"/>
</dbReference>
<dbReference type="AlphaFoldDB" id="A0A656QRF1"/>
<comment type="similarity">
    <text evidence="1">Belongs to the short-chain dehydrogenases/reductases (SDR) family.</text>
</comment>
<dbReference type="RefSeq" id="WP_051078948.1">
    <property type="nucleotide sequence ID" value="NZ_CP084288.1"/>
</dbReference>
<evidence type="ECO:0000256" key="1">
    <source>
        <dbReference type="ARBA" id="ARBA00006484"/>
    </source>
</evidence>
<evidence type="ECO:0000256" key="2">
    <source>
        <dbReference type="ARBA" id="ARBA00023002"/>
    </source>
</evidence>
<dbReference type="InterPro" id="IPR036291">
    <property type="entry name" value="NAD(P)-bd_dom_sf"/>
</dbReference>
<dbReference type="InterPro" id="IPR002347">
    <property type="entry name" value="SDR_fam"/>
</dbReference>
<gene>
    <name evidence="3" type="ORF">BG60_25630</name>
</gene>
<keyword evidence="4" id="KW-1185">Reference proteome</keyword>
<dbReference type="Proteomes" id="UP000027451">
    <property type="component" value="Unassembled WGS sequence"/>
</dbReference>
<sequence length="144" mass="14937">MSSHDQFNDRVFWVTGAFGALGAAVVRRLACAGAHVVASSRNIDNHFPGSSVNAALDLLVQGLGRKYGPHGVRVNAVAPGPIESPRFASMTTGQVDAEPTRLTALDGPGTPDDVAAAVTYLLSDDARFVTGTRLYVDGGGPPYA</sequence>
<evidence type="ECO:0000313" key="4">
    <source>
        <dbReference type="Proteomes" id="UP000027451"/>
    </source>
</evidence>
<dbReference type="OrthoDB" id="9178657at2"/>